<feature type="compositionally biased region" description="Basic residues" evidence="9">
    <location>
        <begin position="176"/>
        <end position="185"/>
    </location>
</feature>
<evidence type="ECO:0000313" key="12">
    <source>
        <dbReference type="EMBL" id="KZT20099.1"/>
    </source>
</evidence>
<name>A0A165NTT3_9AGAM</name>
<gene>
    <name evidence="12" type="ORF">NEOLEDRAFT_1141182</name>
</gene>
<feature type="coiled-coil region" evidence="8">
    <location>
        <begin position="376"/>
        <end position="403"/>
    </location>
</feature>
<dbReference type="AlphaFoldDB" id="A0A165NTT3"/>
<sequence>MPARSAQRSDAPTLTKKGRASAHKDETDTEKENAKVVKGKGRKKAARGKSKKVYCMCKGPDDGTPMVACGECEEWYHFRCVNLDESDADDLLAYICPSCQEQTGRRSVMEWEGPDALEEVEDEAPPVVQPKKRSTPARHREEESEPQKDVSDKEVSELESDGSSDDYVEEAERPRSKGNPKRRPVRISSDSESDDEADPGHSHRRASTTPQTANRSKKSPSPYPSSHLKRKGSSAVQSPAPKRKRSESSGSVEDPARKYCLGKFEELFVPIFTRFPHLSSDLEGDISGGVAEMSLREPTAEEKALLESRAKQFAAELEHCIFDTYAEPGQHGKQVAGAKYKERFRMLTFNLSKSDRITLHKNIASSRITPKELSLMSSTDLANEELKQSIKIAEQEALEHSILQKTAAPRAKITHKGLQDIEDVHGEIASQRLERERELEEEKRERERLARLKASQQHHARGSVPPESPITPQSASWGGPPPVPQHALHGDLVASFGSMRPPPNPLFVPTPSEMMNTPVPNELNLADLINLDEETPTPTNEPPVMLSEASPPSPSNEAKASGQSEPQASPVHLTGISPFAAGVTPSDPPRSSFDLNALWTSPDQPKHETPEHGTPPPEPQDDRKDVLMETSEGPGADDEDFDMFLEKDDERSNDNSHAETSAPQDCPIEKLPQVYTGALSMPLDTLVPQETPVVAYQMGGRAIAPDSPLWRTLFPSAQLRIDGRVPVDKSSQFLLQMRMNATKELIAVAFAPVAGTDQLFRNLFDFLKNKNRHGLVFPWGNHPKEYYPGRELYIIPLSSAEPIPEYMELLDGLHLPKSRASDYLAGIWVLNKGKLAPPPTPNPAPQASVAPLNPAIPQPLPTNGTPLNNVATPVPVPAPLTPITSVPQNPPAPAAINPQAVAAELATLTPEQIQLMLQTLSGSGLVPPVSIPTGVPPIPLQPPGMTAQTPPWPISPPGAGFASRFPQNLSPNSQSRPSYSQPPHDRYSERDRERRGASSWDNGDRVRDDRGWRGGGRAHGRGRGGRGRGRDRDHDRYGKSQDSGWGRRGRGGPQ</sequence>
<evidence type="ECO:0000256" key="2">
    <source>
        <dbReference type="ARBA" id="ARBA00011050"/>
    </source>
</evidence>
<dbReference type="PROSITE" id="PS01359">
    <property type="entry name" value="ZF_PHD_1"/>
    <property type="match status" value="1"/>
</dbReference>
<feature type="region of interest" description="Disordered" evidence="9">
    <location>
        <begin position="533"/>
        <end position="669"/>
    </location>
</feature>
<dbReference type="GO" id="GO:0031564">
    <property type="term" value="P:transcription antitermination"/>
    <property type="evidence" value="ECO:0007669"/>
    <property type="project" value="TreeGrafter"/>
</dbReference>
<dbReference type="Pfam" id="PF07500">
    <property type="entry name" value="TFIIS_M"/>
    <property type="match status" value="1"/>
</dbReference>
<evidence type="ECO:0000256" key="6">
    <source>
        <dbReference type="ARBA" id="ARBA00022833"/>
    </source>
</evidence>
<dbReference type="Proteomes" id="UP000076761">
    <property type="component" value="Unassembled WGS sequence"/>
</dbReference>
<dbReference type="Gene3D" id="3.30.40.10">
    <property type="entry name" value="Zinc/RING finger domain, C3HC4 (zinc finger)"/>
    <property type="match status" value="1"/>
</dbReference>
<evidence type="ECO:0000256" key="5">
    <source>
        <dbReference type="ARBA" id="ARBA00022771"/>
    </source>
</evidence>
<feature type="compositionally biased region" description="Basic and acidic residues" evidence="9">
    <location>
        <begin position="1028"/>
        <end position="1039"/>
    </location>
</feature>
<dbReference type="InterPro" id="IPR019786">
    <property type="entry name" value="Zinc_finger_PHD-type_CS"/>
</dbReference>
<dbReference type="PANTHER" id="PTHR11477">
    <property type="entry name" value="TRANSCRIPTION FACTOR S-II ZINC FINGER DOMAIN-CONTAINING PROTEIN"/>
    <property type="match status" value="1"/>
</dbReference>
<dbReference type="GO" id="GO:0031440">
    <property type="term" value="P:regulation of mRNA 3'-end processing"/>
    <property type="evidence" value="ECO:0007669"/>
    <property type="project" value="TreeGrafter"/>
</dbReference>
<dbReference type="EMBL" id="KV425626">
    <property type="protein sequence ID" value="KZT20099.1"/>
    <property type="molecule type" value="Genomic_DNA"/>
</dbReference>
<feature type="compositionally biased region" description="Polar residues" evidence="9">
    <location>
        <begin position="965"/>
        <end position="981"/>
    </location>
</feature>
<dbReference type="SMART" id="SM00510">
    <property type="entry name" value="TFS2M"/>
    <property type="match status" value="1"/>
</dbReference>
<feature type="compositionally biased region" description="Basic residues" evidence="9">
    <location>
        <begin position="1016"/>
        <end position="1027"/>
    </location>
</feature>
<feature type="region of interest" description="Disordered" evidence="9">
    <location>
        <begin position="429"/>
        <end position="488"/>
    </location>
</feature>
<feature type="compositionally biased region" description="Basic and acidic residues" evidence="9">
    <location>
        <begin position="22"/>
        <end position="35"/>
    </location>
</feature>
<feature type="compositionally biased region" description="Low complexity" evidence="9">
    <location>
        <begin position="547"/>
        <end position="561"/>
    </location>
</feature>
<feature type="region of interest" description="Disordered" evidence="9">
    <location>
        <begin position="1"/>
        <end position="44"/>
    </location>
</feature>
<dbReference type="CDD" id="cd21538">
    <property type="entry name" value="SPOC_TFIIS"/>
    <property type="match status" value="1"/>
</dbReference>
<dbReference type="PROSITE" id="PS50016">
    <property type="entry name" value="ZF_PHD_2"/>
    <property type="match status" value="1"/>
</dbReference>
<keyword evidence="13" id="KW-1185">Reference proteome</keyword>
<dbReference type="GO" id="GO:0005634">
    <property type="term" value="C:nucleus"/>
    <property type="evidence" value="ECO:0007669"/>
    <property type="project" value="TreeGrafter"/>
</dbReference>
<feature type="domain" description="TFIIS central" evidence="11">
    <location>
        <begin position="256"/>
        <end position="409"/>
    </location>
</feature>
<dbReference type="STRING" id="1314782.A0A165NTT3"/>
<comment type="function">
    <text evidence="1">Negative regulator of transcription elongation.</text>
</comment>
<dbReference type="InterPro" id="IPR003618">
    <property type="entry name" value="TFIIS_cen_dom"/>
</dbReference>
<feature type="compositionally biased region" description="Basic and acidic residues" evidence="9">
    <location>
        <begin position="983"/>
        <end position="1012"/>
    </location>
</feature>
<protein>
    <recommendedName>
        <fullName evidence="3">Transcription factor BYE1</fullName>
    </recommendedName>
</protein>
<dbReference type="InterPro" id="IPR012921">
    <property type="entry name" value="SPOC_C"/>
</dbReference>
<feature type="domain" description="PHD-type" evidence="10">
    <location>
        <begin position="52"/>
        <end position="102"/>
    </location>
</feature>
<proteinExistence type="inferred from homology"/>
<evidence type="ECO:0000256" key="3">
    <source>
        <dbReference type="ARBA" id="ARBA00021616"/>
    </source>
</evidence>
<feature type="compositionally biased region" description="Acidic residues" evidence="9">
    <location>
        <begin position="112"/>
        <end position="124"/>
    </location>
</feature>
<dbReference type="SMART" id="SM00249">
    <property type="entry name" value="PHD"/>
    <property type="match status" value="1"/>
</dbReference>
<keyword evidence="5 7" id="KW-0863">Zinc-finger</keyword>
<evidence type="ECO:0000259" key="11">
    <source>
        <dbReference type="PROSITE" id="PS51321"/>
    </source>
</evidence>
<dbReference type="InterPro" id="IPR011011">
    <property type="entry name" value="Znf_FYVE_PHD"/>
</dbReference>
<dbReference type="GO" id="GO:0006362">
    <property type="term" value="P:transcription elongation by RNA polymerase I"/>
    <property type="evidence" value="ECO:0007669"/>
    <property type="project" value="TreeGrafter"/>
</dbReference>
<dbReference type="InterPro" id="IPR001965">
    <property type="entry name" value="Znf_PHD"/>
</dbReference>
<reference evidence="12 13" key="1">
    <citation type="journal article" date="2016" name="Mol. Biol. Evol.">
        <title>Comparative Genomics of Early-Diverging Mushroom-Forming Fungi Provides Insights into the Origins of Lignocellulose Decay Capabilities.</title>
        <authorList>
            <person name="Nagy L.G."/>
            <person name="Riley R."/>
            <person name="Tritt A."/>
            <person name="Adam C."/>
            <person name="Daum C."/>
            <person name="Floudas D."/>
            <person name="Sun H."/>
            <person name="Yadav J.S."/>
            <person name="Pangilinan J."/>
            <person name="Larsson K.H."/>
            <person name="Matsuura K."/>
            <person name="Barry K."/>
            <person name="Labutti K."/>
            <person name="Kuo R."/>
            <person name="Ohm R.A."/>
            <person name="Bhattacharya S.S."/>
            <person name="Shirouzu T."/>
            <person name="Yoshinaga Y."/>
            <person name="Martin F.M."/>
            <person name="Grigoriev I.V."/>
            <person name="Hibbett D.S."/>
        </authorList>
    </citation>
    <scope>NUCLEOTIDE SEQUENCE [LARGE SCALE GENOMIC DNA]</scope>
    <source>
        <strain evidence="12 13">HHB14362 ss-1</strain>
    </source>
</reference>
<dbReference type="Pfam" id="PF00628">
    <property type="entry name" value="PHD"/>
    <property type="match status" value="1"/>
</dbReference>
<dbReference type="GO" id="GO:0006368">
    <property type="term" value="P:transcription elongation by RNA polymerase II"/>
    <property type="evidence" value="ECO:0007669"/>
    <property type="project" value="TreeGrafter"/>
</dbReference>
<dbReference type="SUPFAM" id="SSF46942">
    <property type="entry name" value="Elongation factor TFIIS domain 2"/>
    <property type="match status" value="1"/>
</dbReference>
<feature type="compositionally biased region" description="Basic and acidic residues" evidence="9">
    <location>
        <begin position="429"/>
        <end position="450"/>
    </location>
</feature>
<evidence type="ECO:0000313" key="13">
    <source>
        <dbReference type="Proteomes" id="UP000076761"/>
    </source>
</evidence>
<keyword evidence="8" id="KW-0175">Coiled coil</keyword>
<feature type="compositionally biased region" description="Polar residues" evidence="9">
    <location>
        <begin position="1"/>
        <end position="12"/>
    </location>
</feature>
<evidence type="ECO:0000256" key="7">
    <source>
        <dbReference type="PROSITE-ProRule" id="PRU00146"/>
    </source>
</evidence>
<evidence type="ECO:0000256" key="9">
    <source>
        <dbReference type="SAM" id="MobiDB-lite"/>
    </source>
</evidence>
<evidence type="ECO:0000259" key="10">
    <source>
        <dbReference type="PROSITE" id="PS50016"/>
    </source>
</evidence>
<dbReference type="GO" id="GO:0001139">
    <property type="term" value="F:RNA polymerase II complex recruiting activity"/>
    <property type="evidence" value="ECO:0007669"/>
    <property type="project" value="TreeGrafter"/>
</dbReference>
<feature type="compositionally biased region" description="Basic and acidic residues" evidence="9">
    <location>
        <begin position="138"/>
        <end position="156"/>
    </location>
</feature>
<dbReference type="OrthoDB" id="436852at2759"/>
<organism evidence="12 13">
    <name type="scientific">Neolentinus lepideus HHB14362 ss-1</name>
    <dbReference type="NCBI Taxonomy" id="1314782"/>
    <lineage>
        <taxon>Eukaryota</taxon>
        <taxon>Fungi</taxon>
        <taxon>Dikarya</taxon>
        <taxon>Basidiomycota</taxon>
        <taxon>Agaricomycotina</taxon>
        <taxon>Agaricomycetes</taxon>
        <taxon>Gloeophyllales</taxon>
        <taxon>Gloeophyllaceae</taxon>
        <taxon>Neolentinus</taxon>
    </lineage>
</organism>
<feature type="region of interest" description="Disordered" evidence="9">
    <location>
        <begin position="936"/>
        <end position="1054"/>
    </location>
</feature>
<dbReference type="FunCoup" id="A0A165NTT3">
    <property type="interactions" value="186"/>
</dbReference>
<dbReference type="Pfam" id="PF07744">
    <property type="entry name" value="SPOC"/>
    <property type="match status" value="1"/>
</dbReference>
<evidence type="ECO:0000256" key="8">
    <source>
        <dbReference type="SAM" id="Coils"/>
    </source>
</evidence>
<feature type="region of interest" description="Disordered" evidence="9">
    <location>
        <begin position="102"/>
        <end position="254"/>
    </location>
</feature>
<dbReference type="PANTHER" id="PTHR11477:SF11">
    <property type="entry name" value="TRANSCRIPTION FACTOR BYE1"/>
    <property type="match status" value="1"/>
</dbReference>
<accession>A0A165NTT3</accession>
<dbReference type="InterPro" id="IPR013083">
    <property type="entry name" value="Znf_RING/FYVE/PHD"/>
</dbReference>
<dbReference type="Gene3D" id="1.10.472.30">
    <property type="entry name" value="Transcription elongation factor S-II, central domain"/>
    <property type="match status" value="1"/>
</dbReference>
<dbReference type="PROSITE" id="PS51321">
    <property type="entry name" value="TFIIS_CENTRAL"/>
    <property type="match status" value="1"/>
</dbReference>
<keyword evidence="4" id="KW-0479">Metal-binding</keyword>
<comment type="similarity">
    <text evidence="2">Belongs to the BYE1 family.</text>
</comment>
<evidence type="ECO:0000256" key="4">
    <source>
        <dbReference type="ARBA" id="ARBA00022723"/>
    </source>
</evidence>
<evidence type="ECO:0000256" key="1">
    <source>
        <dbReference type="ARBA" id="ARBA00002311"/>
    </source>
</evidence>
<feature type="compositionally biased region" description="Acidic residues" evidence="9">
    <location>
        <begin position="157"/>
        <end position="169"/>
    </location>
</feature>
<dbReference type="InterPro" id="IPR036575">
    <property type="entry name" value="TFIIS_cen_dom_sf"/>
</dbReference>
<dbReference type="SUPFAM" id="SSF57903">
    <property type="entry name" value="FYVE/PHD zinc finger"/>
    <property type="match status" value="1"/>
</dbReference>
<feature type="compositionally biased region" description="Basic and acidic residues" evidence="9">
    <location>
        <begin position="644"/>
        <end position="657"/>
    </location>
</feature>
<dbReference type="GO" id="GO:0008270">
    <property type="term" value="F:zinc ion binding"/>
    <property type="evidence" value="ECO:0007669"/>
    <property type="project" value="UniProtKB-KW"/>
</dbReference>
<dbReference type="GO" id="GO:0000977">
    <property type="term" value="F:RNA polymerase II transcription regulatory region sequence-specific DNA binding"/>
    <property type="evidence" value="ECO:0007669"/>
    <property type="project" value="TreeGrafter"/>
</dbReference>
<dbReference type="InParanoid" id="A0A165NTT3"/>
<keyword evidence="6" id="KW-0862">Zinc</keyword>
<dbReference type="InterPro" id="IPR019787">
    <property type="entry name" value="Znf_PHD-finger"/>
</dbReference>